<comment type="caution">
    <text evidence="4">The sequence shown here is derived from an EMBL/GenBank/DDBJ whole genome shotgun (WGS) entry which is preliminary data.</text>
</comment>
<gene>
    <name evidence="4" type="ORF">GTP46_06010</name>
</gene>
<dbReference type="GO" id="GO:0070402">
    <property type="term" value="F:NADPH binding"/>
    <property type="evidence" value="ECO:0007669"/>
    <property type="project" value="TreeGrafter"/>
</dbReference>
<dbReference type="EMBL" id="WWCN01000003">
    <property type="protein sequence ID" value="MYM22194.1"/>
    <property type="molecule type" value="Genomic_DNA"/>
</dbReference>
<dbReference type="AlphaFoldDB" id="A0A6L8K8Q2"/>
<evidence type="ECO:0000313" key="4">
    <source>
        <dbReference type="EMBL" id="MYM22194.1"/>
    </source>
</evidence>
<dbReference type="CDD" id="cd05286">
    <property type="entry name" value="QOR2"/>
    <property type="match status" value="1"/>
</dbReference>
<dbReference type="SMART" id="SM00829">
    <property type="entry name" value="PKS_ER"/>
    <property type="match status" value="1"/>
</dbReference>
<dbReference type="GO" id="GO:0035925">
    <property type="term" value="F:mRNA 3'-UTR AU-rich region binding"/>
    <property type="evidence" value="ECO:0007669"/>
    <property type="project" value="TreeGrafter"/>
</dbReference>
<dbReference type="GO" id="GO:0005829">
    <property type="term" value="C:cytosol"/>
    <property type="evidence" value="ECO:0007669"/>
    <property type="project" value="TreeGrafter"/>
</dbReference>
<dbReference type="InterPro" id="IPR011032">
    <property type="entry name" value="GroES-like_sf"/>
</dbReference>
<dbReference type="InterPro" id="IPR013149">
    <property type="entry name" value="ADH-like_C"/>
</dbReference>
<reference evidence="4 5" key="1">
    <citation type="submission" date="2019-12" db="EMBL/GenBank/DDBJ databases">
        <title>Novel species isolated from a subtropical stream in China.</title>
        <authorList>
            <person name="Lu H."/>
        </authorList>
    </citation>
    <scope>NUCLEOTIDE SEQUENCE [LARGE SCALE GENOMIC DNA]</scope>
    <source>
        <strain evidence="4 5">FT135W</strain>
    </source>
</reference>
<dbReference type="Proteomes" id="UP000479335">
    <property type="component" value="Unassembled WGS sequence"/>
</dbReference>
<dbReference type="InterPro" id="IPR013154">
    <property type="entry name" value="ADH-like_N"/>
</dbReference>
<keyword evidence="5" id="KW-1185">Reference proteome</keyword>
<evidence type="ECO:0000259" key="3">
    <source>
        <dbReference type="SMART" id="SM00829"/>
    </source>
</evidence>
<dbReference type="GO" id="GO:0008270">
    <property type="term" value="F:zinc ion binding"/>
    <property type="evidence" value="ECO:0007669"/>
    <property type="project" value="InterPro"/>
</dbReference>
<dbReference type="InterPro" id="IPR002364">
    <property type="entry name" value="Quin_OxRdtase/zeta-crystal_CS"/>
</dbReference>
<evidence type="ECO:0000256" key="2">
    <source>
        <dbReference type="ARBA" id="ARBA00023002"/>
    </source>
</evidence>
<evidence type="ECO:0000256" key="1">
    <source>
        <dbReference type="ARBA" id="ARBA00022857"/>
    </source>
</evidence>
<name>A0A6L8K8Q2_9BURK</name>
<dbReference type="InterPro" id="IPR047618">
    <property type="entry name" value="QOR-like"/>
</dbReference>
<dbReference type="PANTHER" id="PTHR48106:SF13">
    <property type="entry name" value="QUINONE OXIDOREDUCTASE-RELATED"/>
    <property type="match status" value="1"/>
</dbReference>
<dbReference type="PROSITE" id="PS01162">
    <property type="entry name" value="QOR_ZETA_CRYSTAL"/>
    <property type="match status" value="1"/>
</dbReference>
<dbReference type="Gene3D" id="3.40.50.720">
    <property type="entry name" value="NAD(P)-binding Rossmann-like Domain"/>
    <property type="match status" value="1"/>
</dbReference>
<feature type="domain" description="Enoyl reductase (ER)" evidence="3">
    <location>
        <begin position="2"/>
        <end position="303"/>
    </location>
</feature>
<dbReference type="SUPFAM" id="SSF50129">
    <property type="entry name" value="GroES-like"/>
    <property type="match status" value="1"/>
</dbReference>
<dbReference type="Pfam" id="PF08240">
    <property type="entry name" value="ADH_N"/>
    <property type="match status" value="1"/>
</dbReference>
<proteinExistence type="predicted"/>
<keyword evidence="1" id="KW-0521">NADP</keyword>
<protein>
    <submittedName>
        <fullName evidence="4">Zinc-binding dehydrogenase</fullName>
    </submittedName>
</protein>
<dbReference type="InterPro" id="IPR020843">
    <property type="entry name" value="ER"/>
</dbReference>
<organism evidence="4 5">
    <name type="scientific">Duganella flavida</name>
    <dbReference type="NCBI Taxonomy" id="2692175"/>
    <lineage>
        <taxon>Bacteria</taxon>
        <taxon>Pseudomonadati</taxon>
        <taxon>Pseudomonadota</taxon>
        <taxon>Betaproteobacteria</taxon>
        <taxon>Burkholderiales</taxon>
        <taxon>Oxalobacteraceae</taxon>
        <taxon>Telluria group</taxon>
        <taxon>Duganella</taxon>
    </lineage>
</organism>
<evidence type="ECO:0000313" key="5">
    <source>
        <dbReference type="Proteomes" id="UP000479335"/>
    </source>
</evidence>
<dbReference type="PANTHER" id="PTHR48106">
    <property type="entry name" value="QUINONE OXIDOREDUCTASE PIG3-RELATED"/>
    <property type="match status" value="1"/>
</dbReference>
<accession>A0A6L8K8Q2</accession>
<dbReference type="Gene3D" id="3.90.180.10">
    <property type="entry name" value="Medium-chain alcohol dehydrogenases, catalytic domain"/>
    <property type="match status" value="1"/>
</dbReference>
<dbReference type="InterPro" id="IPR036291">
    <property type="entry name" value="NAD(P)-bd_dom_sf"/>
</dbReference>
<dbReference type="SUPFAM" id="SSF51735">
    <property type="entry name" value="NAD(P)-binding Rossmann-fold domains"/>
    <property type="match status" value="1"/>
</dbReference>
<dbReference type="Pfam" id="PF00107">
    <property type="entry name" value="ADH_zinc_N"/>
    <property type="match status" value="1"/>
</dbReference>
<dbReference type="GO" id="GO:0003960">
    <property type="term" value="F:quinone reductase (NADPH) activity"/>
    <property type="evidence" value="ECO:0007669"/>
    <property type="project" value="InterPro"/>
</dbReference>
<sequence>MRVRELKRVEAGEALVRIAKIGVNFADIYRRTGFDPQPLPFIPGLEAAGMVEEVGAGVHHVKRGDRVAFGRQPGAYAEACIVPAGSLIALPDTLSYEQGAAIPLQGMTAHYLIHDFRKPGPGDVVLIHAAAGGVGSLLVQWARHLGAHVIGSVSTLQKAQVARRVGAHDVIVYTEQNFAEETMRLTKGHGADLIIDGVAKSTFNANLDAIAVRGHIVIFGAASGPAVPISPNALMPRSVSLSGGDLQHFLQSTEELQRRAHDVITGVLEGWLTQEIFQIFPLSKAAEAHRLLQGRHTTGKLLLSTGTAAASSD</sequence>
<keyword evidence="2" id="KW-0560">Oxidoreductase</keyword>